<evidence type="ECO:0000313" key="2">
    <source>
        <dbReference type="Proteomes" id="UP000552097"/>
    </source>
</evidence>
<protein>
    <submittedName>
        <fullName evidence="1">Uncharacterized protein</fullName>
    </submittedName>
</protein>
<dbReference type="RefSeq" id="WP_033437239.1">
    <property type="nucleotide sequence ID" value="NZ_JACHMO010000001.1"/>
</dbReference>
<accession>A0A7W9M5Q1</accession>
<proteinExistence type="predicted"/>
<comment type="caution">
    <text evidence="1">The sequence shown here is derived from an EMBL/GenBank/DDBJ whole genome shotgun (WGS) entry which is preliminary data.</text>
</comment>
<keyword evidence="2" id="KW-1185">Reference proteome</keyword>
<sequence>MGLFDRFRRKQRPGVLRSATSTDTGHLEQWAGARRGVEAYVEPKTTVTETTIVLVAHDGEWTRRRIDGTDGAKRLAKKLAIPIYDAGIVGYPKRMREYSRRKNQA</sequence>
<dbReference type="AlphaFoldDB" id="A0A7W9M5Q1"/>
<reference evidence="1 2" key="1">
    <citation type="submission" date="2020-08" db="EMBL/GenBank/DDBJ databases">
        <title>Sequencing the genomes of 1000 actinobacteria strains.</title>
        <authorList>
            <person name="Klenk H.-P."/>
        </authorList>
    </citation>
    <scope>NUCLEOTIDE SEQUENCE [LARGE SCALE GENOMIC DNA]</scope>
    <source>
        <strain evidence="1 2">DSM 45486</strain>
    </source>
</reference>
<organism evidence="1 2">
    <name type="scientific">Saccharothrix ecbatanensis</name>
    <dbReference type="NCBI Taxonomy" id="1105145"/>
    <lineage>
        <taxon>Bacteria</taxon>
        <taxon>Bacillati</taxon>
        <taxon>Actinomycetota</taxon>
        <taxon>Actinomycetes</taxon>
        <taxon>Pseudonocardiales</taxon>
        <taxon>Pseudonocardiaceae</taxon>
        <taxon>Saccharothrix</taxon>
    </lineage>
</organism>
<name>A0A7W9M5Q1_9PSEU</name>
<dbReference type="EMBL" id="JACHMO010000001">
    <property type="protein sequence ID" value="MBB5808437.1"/>
    <property type="molecule type" value="Genomic_DNA"/>
</dbReference>
<gene>
    <name evidence="1" type="ORF">F4560_008205</name>
</gene>
<evidence type="ECO:0000313" key="1">
    <source>
        <dbReference type="EMBL" id="MBB5808437.1"/>
    </source>
</evidence>
<dbReference type="Proteomes" id="UP000552097">
    <property type="component" value="Unassembled WGS sequence"/>
</dbReference>